<evidence type="ECO:0000256" key="2">
    <source>
        <dbReference type="PROSITE-ProRule" id="PRU00124"/>
    </source>
</evidence>
<protein>
    <submittedName>
        <fullName evidence="3">Uncharacterized protein</fullName>
    </submittedName>
</protein>
<dbReference type="AlphaFoldDB" id="A0A4Y2IGU3"/>
<dbReference type="OrthoDB" id="8831087at2759"/>
<comment type="caution">
    <text evidence="2">Lacks conserved residue(s) required for the propagation of feature annotation.</text>
</comment>
<dbReference type="Gene3D" id="4.10.400.10">
    <property type="entry name" value="Low-density Lipoprotein Receptor"/>
    <property type="match status" value="1"/>
</dbReference>
<dbReference type="SMART" id="SM00192">
    <property type="entry name" value="LDLa"/>
    <property type="match status" value="1"/>
</dbReference>
<dbReference type="CDD" id="cd00112">
    <property type="entry name" value="LDLa"/>
    <property type="match status" value="1"/>
</dbReference>
<sequence>QVCNVGHFKCDKSNLCIPLGWLCDGEVDCSTSKINDTSDEDLYRCKFDVDLRLSIVV</sequence>
<evidence type="ECO:0000256" key="1">
    <source>
        <dbReference type="ARBA" id="ARBA00023157"/>
    </source>
</evidence>
<evidence type="ECO:0000313" key="4">
    <source>
        <dbReference type="Proteomes" id="UP000499080"/>
    </source>
</evidence>
<keyword evidence="1" id="KW-1015">Disulfide bond</keyword>
<accession>A0A4Y2IGU3</accession>
<name>A0A4Y2IGU3_ARAVE</name>
<evidence type="ECO:0000313" key="3">
    <source>
        <dbReference type="EMBL" id="GBM76981.1"/>
    </source>
</evidence>
<dbReference type="InterPro" id="IPR036055">
    <property type="entry name" value="LDL_receptor-like_sf"/>
</dbReference>
<dbReference type="PROSITE" id="PS50068">
    <property type="entry name" value="LDLRA_2"/>
    <property type="match status" value="1"/>
</dbReference>
<dbReference type="Pfam" id="PF00057">
    <property type="entry name" value="Ldl_recept_a"/>
    <property type="match status" value="1"/>
</dbReference>
<keyword evidence="4" id="KW-1185">Reference proteome</keyword>
<gene>
    <name evidence="3" type="ORF">AVEN_216592_1</name>
</gene>
<feature type="non-terminal residue" evidence="3">
    <location>
        <position position="1"/>
    </location>
</feature>
<proteinExistence type="predicted"/>
<dbReference type="SUPFAM" id="SSF57424">
    <property type="entry name" value="LDL receptor-like module"/>
    <property type="match status" value="1"/>
</dbReference>
<dbReference type="Proteomes" id="UP000499080">
    <property type="component" value="Unassembled WGS sequence"/>
</dbReference>
<reference evidence="3 4" key="1">
    <citation type="journal article" date="2019" name="Sci. Rep.">
        <title>Orb-weaving spider Araneus ventricosus genome elucidates the spidroin gene catalogue.</title>
        <authorList>
            <person name="Kono N."/>
            <person name="Nakamura H."/>
            <person name="Ohtoshi R."/>
            <person name="Moran D.A.P."/>
            <person name="Shinohara A."/>
            <person name="Yoshida Y."/>
            <person name="Fujiwara M."/>
            <person name="Mori M."/>
            <person name="Tomita M."/>
            <person name="Arakawa K."/>
        </authorList>
    </citation>
    <scope>NUCLEOTIDE SEQUENCE [LARGE SCALE GENOMIC DNA]</scope>
</reference>
<organism evidence="3 4">
    <name type="scientific">Araneus ventricosus</name>
    <name type="common">Orbweaver spider</name>
    <name type="synonym">Epeira ventricosa</name>
    <dbReference type="NCBI Taxonomy" id="182803"/>
    <lineage>
        <taxon>Eukaryota</taxon>
        <taxon>Metazoa</taxon>
        <taxon>Ecdysozoa</taxon>
        <taxon>Arthropoda</taxon>
        <taxon>Chelicerata</taxon>
        <taxon>Arachnida</taxon>
        <taxon>Araneae</taxon>
        <taxon>Araneomorphae</taxon>
        <taxon>Entelegynae</taxon>
        <taxon>Araneoidea</taxon>
        <taxon>Araneidae</taxon>
        <taxon>Araneus</taxon>
    </lineage>
</organism>
<dbReference type="InterPro" id="IPR002172">
    <property type="entry name" value="LDrepeatLR_classA_rpt"/>
</dbReference>
<comment type="caution">
    <text evidence="3">The sequence shown here is derived from an EMBL/GenBank/DDBJ whole genome shotgun (WGS) entry which is preliminary data.</text>
</comment>
<dbReference type="EMBL" id="BGPR01262994">
    <property type="protein sequence ID" value="GBM76981.1"/>
    <property type="molecule type" value="Genomic_DNA"/>
</dbReference>